<dbReference type="Pfam" id="PF00501">
    <property type="entry name" value="AMP-binding"/>
    <property type="match status" value="2"/>
</dbReference>
<dbReference type="InterPro" id="IPR042099">
    <property type="entry name" value="ANL_N_sf"/>
</dbReference>
<dbReference type="InterPro" id="IPR045851">
    <property type="entry name" value="AMP-bd_C_sf"/>
</dbReference>
<evidence type="ECO:0000256" key="1">
    <source>
        <dbReference type="SAM" id="MobiDB-lite"/>
    </source>
</evidence>
<evidence type="ECO:0008006" key="6">
    <source>
        <dbReference type="Google" id="ProtNLM"/>
    </source>
</evidence>
<organism evidence="4 5">
    <name type="scientific">Hortaea werneckii EXF-2000</name>
    <dbReference type="NCBI Taxonomy" id="1157616"/>
    <lineage>
        <taxon>Eukaryota</taxon>
        <taxon>Fungi</taxon>
        <taxon>Dikarya</taxon>
        <taxon>Ascomycota</taxon>
        <taxon>Pezizomycotina</taxon>
        <taxon>Dothideomycetes</taxon>
        <taxon>Dothideomycetidae</taxon>
        <taxon>Mycosphaerellales</taxon>
        <taxon>Teratosphaeriaceae</taxon>
        <taxon>Hortaea</taxon>
    </lineage>
</organism>
<dbReference type="SUPFAM" id="SSF56801">
    <property type="entry name" value="Acetyl-CoA synthetase-like"/>
    <property type="match status" value="1"/>
</dbReference>
<dbReference type="InterPro" id="IPR000873">
    <property type="entry name" value="AMP-dep_synth/lig_dom"/>
</dbReference>
<dbReference type="EMBL" id="MUNK01000081">
    <property type="protein sequence ID" value="OTA33119.1"/>
    <property type="molecule type" value="Genomic_DNA"/>
</dbReference>
<feature type="compositionally biased region" description="Basic and acidic residues" evidence="1">
    <location>
        <begin position="423"/>
        <end position="445"/>
    </location>
</feature>
<dbReference type="InParanoid" id="A0A1Z5TAR2"/>
<feature type="domain" description="AMP-dependent synthetase/ligase" evidence="2">
    <location>
        <begin position="318"/>
        <end position="459"/>
    </location>
</feature>
<dbReference type="GO" id="GO:0031956">
    <property type="term" value="F:medium-chain fatty acid-CoA ligase activity"/>
    <property type="evidence" value="ECO:0007669"/>
    <property type="project" value="TreeGrafter"/>
</dbReference>
<dbReference type="Proteomes" id="UP000194280">
    <property type="component" value="Unassembled WGS sequence"/>
</dbReference>
<evidence type="ECO:0000259" key="3">
    <source>
        <dbReference type="Pfam" id="PF13193"/>
    </source>
</evidence>
<proteinExistence type="predicted"/>
<feature type="region of interest" description="Disordered" evidence="1">
    <location>
        <begin position="423"/>
        <end position="447"/>
    </location>
</feature>
<dbReference type="VEuPathDB" id="FungiDB:BTJ68_06346"/>
<evidence type="ECO:0000313" key="5">
    <source>
        <dbReference type="Proteomes" id="UP000194280"/>
    </source>
</evidence>
<dbReference type="Pfam" id="PF13193">
    <property type="entry name" value="AMP-binding_C"/>
    <property type="match status" value="1"/>
</dbReference>
<dbReference type="InterPro" id="IPR025110">
    <property type="entry name" value="AMP-bd_C"/>
</dbReference>
<keyword evidence="5" id="KW-1185">Reference proteome</keyword>
<dbReference type="STRING" id="1157616.A0A1Z5TAR2"/>
<protein>
    <recommendedName>
        <fullName evidence="6">AMP-dependent synthetase/ligase domain-containing protein</fullName>
    </recommendedName>
</protein>
<dbReference type="PANTHER" id="PTHR43201">
    <property type="entry name" value="ACYL-COA SYNTHETASE"/>
    <property type="match status" value="1"/>
</dbReference>
<dbReference type="Gene3D" id="3.30.300.30">
    <property type="match status" value="1"/>
</dbReference>
<evidence type="ECO:0000313" key="4">
    <source>
        <dbReference type="EMBL" id="OTA33119.1"/>
    </source>
</evidence>
<reference evidence="4 5" key="1">
    <citation type="submission" date="2017-01" db="EMBL/GenBank/DDBJ databases">
        <title>The recent genome duplication of the halophilic yeast Hortaea werneckii: insights from long-read sequencing.</title>
        <authorList>
            <person name="Sinha S."/>
            <person name="Flibotte S."/>
            <person name="Neira M."/>
            <person name="Lenassi M."/>
            <person name="Gostincar C."/>
            <person name="Stajich J.E."/>
            <person name="Nislow C.E."/>
        </authorList>
    </citation>
    <scope>NUCLEOTIDE SEQUENCE [LARGE SCALE GENOMIC DNA]</scope>
    <source>
        <strain evidence="4 5">EXF-2000</strain>
    </source>
</reference>
<accession>A0A1Z5TAR2</accession>
<feature type="domain" description="AMP-binding enzyme C-terminal" evidence="3">
    <location>
        <begin position="525"/>
        <end position="608"/>
    </location>
</feature>
<feature type="domain" description="AMP-dependent synthetase/ligase" evidence="2">
    <location>
        <begin position="58"/>
        <end position="283"/>
    </location>
</feature>
<sequence length="645" mass="70246">MVQRQLFSSFSHRLAPITLKGTALQRVKLRTYCAARVSNISRATMATLQRSAFLEAIQKHDPQSTAVVHSLSGRSFTYGSLLRDVSAAKERLLSATGKNESSIVGERIAFLVENGYDYVVTLLSCLASNAIAVPLAPSFPATELRYILNHSEALALLSSKKFSNIAQEVLKEGLDTKPHSVTVEKTTEGAAHDGQVTVTGDSHLAEGGMMLYTSGTTARPKGVLLPTAVLSAQAHSLIEAWDYSSRDHLLHVLPLHHIHGTVNALLTPLIAGSAIEFMYPFNVDSVWKRFAAPFMDEAETNGHQEDKALQNSGHMKKPITFFTVVPTVWARMLQTHAALPMPLLKASKEAIKRENLRLNISGSAALPTPTKAAWSELSSGNTLLERFGMTEVGMALSCGLADQDRIDGSVGWPLPSVEARLVDPDTNEEIKAGEETTSDGKERSGEVQLRGPTIFRGYWRNPEATKKEFTEDGWFKTGDIAARRFVPGSGEGKSGEWAKGPAYFIHGRKSADIIKTGGEKVSALEIERELLSLPEVKECAVVGLPSEAWGQKAAAVVVLTSAGETAGKGGKQWGAMDMRRALKEKLVAYKIPQDLQVVESIPRNAMGKINKKQLVEAVFGDKENIRRRSITTAEEKARLKKEEGK</sequence>
<dbReference type="PANTHER" id="PTHR43201:SF28">
    <property type="entry name" value="ENZYME, PUTATIVE (AFU_ORTHOLOGUE AFUA_7G01530)-RELATED"/>
    <property type="match status" value="1"/>
</dbReference>
<dbReference type="CDD" id="cd05941">
    <property type="entry name" value="MCS"/>
    <property type="match status" value="1"/>
</dbReference>
<dbReference type="OrthoDB" id="2962993at2759"/>
<evidence type="ECO:0000259" key="2">
    <source>
        <dbReference type="Pfam" id="PF00501"/>
    </source>
</evidence>
<dbReference type="AlphaFoldDB" id="A0A1Z5TAR2"/>
<gene>
    <name evidence="4" type="ORF">BTJ68_06346</name>
</gene>
<name>A0A1Z5TAR2_HORWE</name>
<dbReference type="GO" id="GO:0006631">
    <property type="term" value="P:fatty acid metabolic process"/>
    <property type="evidence" value="ECO:0007669"/>
    <property type="project" value="TreeGrafter"/>
</dbReference>
<dbReference type="Gene3D" id="3.40.50.12780">
    <property type="entry name" value="N-terminal domain of ligase-like"/>
    <property type="match status" value="1"/>
</dbReference>
<comment type="caution">
    <text evidence="4">The sequence shown here is derived from an EMBL/GenBank/DDBJ whole genome shotgun (WGS) entry which is preliminary data.</text>
</comment>